<dbReference type="Pfam" id="PF12740">
    <property type="entry name" value="PETase"/>
    <property type="match status" value="1"/>
</dbReference>
<evidence type="ECO:0000259" key="1">
    <source>
        <dbReference type="Pfam" id="PF12740"/>
    </source>
</evidence>
<sequence>MTTSDFVQIAGADHLYYTHPNSNEMRVVIPWLKIFLDDNTRYTQFLCPKLADPRGISIYRSKCPYTPPPGAWSDGTTGGTSRSR</sequence>
<reference evidence="2 3" key="1">
    <citation type="journal article" date="2023" name="Microb. Genom.">
        <title>Mesoterricola silvestris gen. nov., sp. nov., Mesoterricola sediminis sp. nov., Geothrix oryzae sp. nov., Geothrix edaphica sp. nov., Geothrix rubra sp. nov., and Geothrix limicola sp. nov., six novel members of Acidobacteriota isolated from soils.</title>
        <authorList>
            <person name="Weisberg A.J."/>
            <person name="Pearce E."/>
            <person name="Kramer C.G."/>
            <person name="Chang J.H."/>
            <person name="Clarke C.R."/>
        </authorList>
    </citation>
    <scope>NUCLEOTIDE SEQUENCE [LARGE SCALE GENOMIC DNA]</scope>
    <source>
        <strain evidence="2 3">NRRL_B-2795</strain>
    </source>
</reference>
<dbReference type="InterPro" id="IPR029058">
    <property type="entry name" value="AB_hydrolase_fold"/>
</dbReference>
<organism evidence="2 3">
    <name type="scientific">Streptomyces griseiscabiei</name>
    <dbReference type="NCBI Taxonomy" id="2993540"/>
    <lineage>
        <taxon>Bacteria</taxon>
        <taxon>Bacillati</taxon>
        <taxon>Actinomycetota</taxon>
        <taxon>Actinomycetes</taxon>
        <taxon>Kitasatosporales</taxon>
        <taxon>Streptomycetaceae</taxon>
        <taxon>Streptomyces</taxon>
    </lineage>
</organism>
<accession>A0ABU4LG11</accession>
<feature type="domain" description="PET hydrolase/cutinase-like" evidence="1">
    <location>
        <begin position="4"/>
        <end position="64"/>
    </location>
</feature>
<evidence type="ECO:0000313" key="3">
    <source>
        <dbReference type="Proteomes" id="UP001271723"/>
    </source>
</evidence>
<evidence type="ECO:0000313" key="2">
    <source>
        <dbReference type="EMBL" id="MDX2914612.1"/>
    </source>
</evidence>
<dbReference type="Proteomes" id="UP001271723">
    <property type="component" value="Unassembled WGS sequence"/>
</dbReference>
<dbReference type="InterPro" id="IPR041127">
    <property type="entry name" value="PET_hydrolase/cutinase-like"/>
</dbReference>
<protein>
    <recommendedName>
        <fullName evidence="1">PET hydrolase/cutinase-like domain-containing protein</fullName>
    </recommendedName>
</protein>
<dbReference type="Gene3D" id="3.40.50.1820">
    <property type="entry name" value="alpha/beta hydrolase"/>
    <property type="match status" value="1"/>
</dbReference>
<gene>
    <name evidence="2" type="ORF">PV517_38820</name>
</gene>
<proteinExistence type="predicted"/>
<comment type="caution">
    <text evidence="2">The sequence shown here is derived from an EMBL/GenBank/DDBJ whole genome shotgun (WGS) entry which is preliminary data.</text>
</comment>
<dbReference type="RefSeq" id="WP_256964416.1">
    <property type="nucleotide sequence ID" value="NZ_JAGJBZ010000001.1"/>
</dbReference>
<dbReference type="EMBL" id="JARAVY010000021">
    <property type="protein sequence ID" value="MDX2914612.1"/>
    <property type="molecule type" value="Genomic_DNA"/>
</dbReference>
<keyword evidence="3" id="KW-1185">Reference proteome</keyword>
<name>A0ABU4LG11_9ACTN</name>